<keyword evidence="5 7" id="KW-1133">Transmembrane helix</keyword>
<gene>
    <name evidence="8" type="ORF">D4A35_14630</name>
</gene>
<dbReference type="PROSITE" id="PS50928">
    <property type="entry name" value="ABC_TM1"/>
    <property type="match status" value="1"/>
</dbReference>
<dbReference type="InterPro" id="IPR000515">
    <property type="entry name" value="MetI-like"/>
</dbReference>
<dbReference type="AlphaFoldDB" id="A0A5P3XI72"/>
<evidence type="ECO:0000256" key="6">
    <source>
        <dbReference type="ARBA" id="ARBA00023136"/>
    </source>
</evidence>
<feature type="transmembrane region" description="Helical" evidence="7">
    <location>
        <begin position="85"/>
        <end position="105"/>
    </location>
</feature>
<keyword evidence="3" id="KW-1003">Cell membrane</keyword>
<feature type="transmembrane region" description="Helical" evidence="7">
    <location>
        <begin position="117"/>
        <end position="134"/>
    </location>
</feature>
<evidence type="ECO:0000313" key="8">
    <source>
        <dbReference type="EMBL" id="QEZ70064.1"/>
    </source>
</evidence>
<evidence type="ECO:0000256" key="7">
    <source>
        <dbReference type="RuleBase" id="RU363032"/>
    </source>
</evidence>
<dbReference type="Gene3D" id="1.10.3720.10">
    <property type="entry name" value="MetI-like"/>
    <property type="match status" value="1"/>
</dbReference>
<comment type="similarity">
    <text evidence="7">Belongs to the binding-protein-dependent transport system permease family.</text>
</comment>
<keyword evidence="6 7" id="KW-0472">Membrane</keyword>
<reference evidence="8 9" key="1">
    <citation type="submission" date="2018-09" db="EMBL/GenBank/DDBJ databases">
        <title>A clostridial neurotoxin that targets Anopheles mosquitoes.</title>
        <authorList>
            <person name="Contreras E."/>
            <person name="Masuyer G."/>
            <person name="Qureshi N."/>
            <person name="Chawla S."/>
            <person name="Lim H.L."/>
            <person name="Chen J."/>
            <person name="Stenmark P."/>
            <person name="Gill S."/>
        </authorList>
    </citation>
    <scope>NUCLEOTIDE SEQUENCE [LARGE SCALE GENOMIC DNA]</scope>
    <source>
        <strain evidence="8 9">Cbm</strain>
    </source>
</reference>
<name>A0A5P3XI72_PARBF</name>
<evidence type="ECO:0000256" key="4">
    <source>
        <dbReference type="ARBA" id="ARBA00022692"/>
    </source>
</evidence>
<proteinExistence type="inferred from homology"/>
<evidence type="ECO:0000256" key="3">
    <source>
        <dbReference type="ARBA" id="ARBA00022475"/>
    </source>
</evidence>
<dbReference type="GO" id="GO:0005886">
    <property type="term" value="C:plasma membrane"/>
    <property type="evidence" value="ECO:0007669"/>
    <property type="project" value="UniProtKB-SubCell"/>
</dbReference>
<keyword evidence="2 7" id="KW-0813">Transport</keyword>
<dbReference type="PANTHER" id="PTHR30151:SF38">
    <property type="entry name" value="ALIPHATIC SULFONATES TRANSPORT PERMEASE PROTEIN SSUC-RELATED"/>
    <property type="match status" value="1"/>
</dbReference>
<evidence type="ECO:0000256" key="5">
    <source>
        <dbReference type="ARBA" id="ARBA00022989"/>
    </source>
</evidence>
<keyword evidence="4 7" id="KW-0812">Transmembrane</keyword>
<dbReference type="CDD" id="cd06261">
    <property type="entry name" value="TM_PBP2"/>
    <property type="match status" value="1"/>
</dbReference>
<evidence type="ECO:0000256" key="2">
    <source>
        <dbReference type="ARBA" id="ARBA00022448"/>
    </source>
</evidence>
<dbReference type="NCBIfam" id="NF040733">
    <property type="entry name" value="ABC_perm_U"/>
    <property type="match status" value="1"/>
</dbReference>
<feature type="transmembrane region" description="Helical" evidence="7">
    <location>
        <begin position="21"/>
        <end position="41"/>
    </location>
</feature>
<dbReference type="Proteomes" id="UP000326961">
    <property type="component" value="Chromosome"/>
</dbReference>
<dbReference type="EMBL" id="CP032452">
    <property type="protein sequence ID" value="QEZ70064.1"/>
    <property type="molecule type" value="Genomic_DNA"/>
</dbReference>
<dbReference type="PANTHER" id="PTHR30151">
    <property type="entry name" value="ALKANE SULFONATE ABC TRANSPORTER-RELATED, MEMBRANE SUBUNIT"/>
    <property type="match status" value="1"/>
</dbReference>
<protein>
    <submittedName>
        <fullName evidence="8">ABC transporter permease</fullName>
    </submittedName>
</protein>
<dbReference type="InterPro" id="IPR035906">
    <property type="entry name" value="MetI-like_sf"/>
</dbReference>
<dbReference type="Pfam" id="PF00528">
    <property type="entry name" value="BPD_transp_1"/>
    <property type="match status" value="1"/>
</dbReference>
<evidence type="ECO:0000256" key="1">
    <source>
        <dbReference type="ARBA" id="ARBA00004651"/>
    </source>
</evidence>
<comment type="subcellular location">
    <subcellularLocation>
        <location evidence="1 7">Cell membrane</location>
        <topology evidence="1 7">Multi-pass membrane protein</topology>
    </subcellularLocation>
</comment>
<accession>A0A5P3XI72</accession>
<dbReference type="SUPFAM" id="SSF161098">
    <property type="entry name" value="MetI-like"/>
    <property type="match status" value="1"/>
</dbReference>
<organism evidence="8 9">
    <name type="scientific">Paraclostridium bifermentans</name>
    <name type="common">Clostridium bifermentans</name>
    <dbReference type="NCBI Taxonomy" id="1490"/>
    <lineage>
        <taxon>Bacteria</taxon>
        <taxon>Bacillati</taxon>
        <taxon>Bacillota</taxon>
        <taxon>Clostridia</taxon>
        <taxon>Peptostreptococcales</taxon>
        <taxon>Peptostreptococcaceae</taxon>
        <taxon>Paraclostridium</taxon>
    </lineage>
</organism>
<dbReference type="GO" id="GO:0055085">
    <property type="term" value="P:transmembrane transport"/>
    <property type="evidence" value="ECO:0007669"/>
    <property type="project" value="InterPro"/>
</dbReference>
<sequence>MEFKVSANTEINKKRGLNKKFLDAFYKILLFIVIIGIWQISAQRIGSSLLLPMPMDVFHGFITCITDPEIVKNVLITMQRVLKGFMYAMGFGLPLGLIMGFSSTFEKVFSPVVDSARQVPIMAWVPLTIVWFGIGDGPTIFLIAFAGVFPIILNTIQGVRSISKDYYNAAKSMGASPFVIFTNVMLPAALPDILTGARLAISTGWMSVI</sequence>
<evidence type="ECO:0000313" key="9">
    <source>
        <dbReference type="Proteomes" id="UP000326961"/>
    </source>
</evidence>